<reference evidence="3" key="1">
    <citation type="submission" date="2022-11" db="UniProtKB">
        <authorList>
            <consortium name="WormBaseParasite"/>
        </authorList>
    </citation>
    <scope>IDENTIFICATION</scope>
</reference>
<proteinExistence type="predicted"/>
<protein>
    <submittedName>
        <fullName evidence="3">Uncharacterized protein</fullName>
    </submittedName>
</protein>
<name>A0A915L3L5_ROMCU</name>
<evidence type="ECO:0000313" key="2">
    <source>
        <dbReference type="Proteomes" id="UP000887565"/>
    </source>
</evidence>
<dbReference type="AlphaFoldDB" id="A0A915L3L5"/>
<organism evidence="2 3">
    <name type="scientific">Romanomermis culicivorax</name>
    <name type="common">Nematode worm</name>
    <dbReference type="NCBI Taxonomy" id="13658"/>
    <lineage>
        <taxon>Eukaryota</taxon>
        <taxon>Metazoa</taxon>
        <taxon>Ecdysozoa</taxon>
        <taxon>Nematoda</taxon>
        <taxon>Enoplea</taxon>
        <taxon>Dorylaimia</taxon>
        <taxon>Mermithida</taxon>
        <taxon>Mermithoidea</taxon>
        <taxon>Mermithidae</taxon>
        <taxon>Romanomermis</taxon>
    </lineage>
</organism>
<evidence type="ECO:0000256" key="1">
    <source>
        <dbReference type="SAM" id="MobiDB-lite"/>
    </source>
</evidence>
<feature type="region of interest" description="Disordered" evidence="1">
    <location>
        <begin position="85"/>
        <end position="113"/>
    </location>
</feature>
<evidence type="ECO:0000313" key="3">
    <source>
        <dbReference type="WBParaSite" id="nRc.2.0.1.t45087-RA"/>
    </source>
</evidence>
<sequence length="113" mass="12780">MALCYISQCLMDTRAPSYPATEERKVIIRDIHHKYQIEMEKKAEIKKRKDSIMRTKLAIPPKYQITGCRYTNDVRHNAASSCAMSADHESGTADASARHLKTSKTLTKVLPKG</sequence>
<dbReference type="WBParaSite" id="nRc.2.0.1.t45087-RA">
    <property type="protein sequence ID" value="nRc.2.0.1.t45087-RA"/>
    <property type="gene ID" value="nRc.2.0.1.g45087"/>
</dbReference>
<dbReference type="Proteomes" id="UP000887565">
    <property type="component" value="Unplaced"/>
</dbReference>
<accession>A0A915L3L5</accession>
<keyword evidence="2" id="KW-1185">Reference proteome</keyword>